<reference evidence="2 3" key="1">
    <citation type="journal article" date="2020" name="ISME J.">
        <title>Uncovering the hidden diversity of litter-decomposition mechanisms in mushroom-forming fungi.</title>
        <authorList>
            <person name="Floudas D."/>
            <person name="Bentzer J."/>
            <person name="Ahren D."/>
            <person name="Johansson T."/>
            <person name="Persson P."/>
            <person name="Tunlid A."/>
        </authorList>
    </citation>
    <scope>NUCLEOTIDE SEQUENCE [LARGE SCALE GENOMIC DNA]</scope>
    <source>
        <strain evidence="2 3">CBS 101986</strain>
    </source>
</reference>
<dbReference type="EMBL" id="JAACJJ010000001">
    <property type="protein sequence ID" value="KAF5330645.1"/>
    <property type="molecule type" value="Genomic_DNA"/>
</dbReference>
<comment type="caution">
    <text evidence="2">The sequence shown here is derived from an EMBL/GenBank/DDBJ whole genome shotgun (WGS) entry which is preliminary data.</text>
</comment>
<keyword evidence="3" id="KW-1185">Reference proteome</keyword>
<feature type="region of interest" description="Disordered" evidence="1">
    <location>
        <begin position="164"/>
        <end position="195"/>
    </location>
</feature>
<gene>
    <name evidence="2" type="ORF">D9619_006025</name>
</gene>
<feature type="region of interest" description="Disordered" evidence="1">
    <location>
        <begin position="33"/>
        <end position="70"/>
    </location>
</feature>
<accession>A0A8H5BWD2</accession>
<evidence type="ECO:0000313" key="2">
    <source>
        <dbReference type="EMBL" id="KAF5330645.1"/>
    </source>
</evidence>
<protein>
    <submittedName>
        <fullName evidence="2">Uncharacterized protein</fullName>
    </submittedName>
</protein>
<name>A0A8H5BWD2_9AGAR</name>
<proteinExistence type="predicted"/>
<evidence type="ECO:0000313" key="3">
    <source>
        <dbReference type="Proteomes" id="UP000567179"/>
    </source>
</evidence>
<organism evidence="2 3">
    <name type="scientific">Psilocybe cf. subviscida</name>
    <dbReference type="NCBI Taxonomy" id="2480587"/>
    <lineage>
        <taxon>Eukaryota</taxon>
        <taxon>Fungi</taxon>
        <taxon>Dikarya</taxon>
        <taxon>Basidiomycota</taxon>
        <taxon>Agaricomycotina</taxon>
        <taxon>Agaricomycetes</taxon>
        <taxon>Agaricomycetidae</taxon>
        <taxon>Agaricales</taxon>
        <taxon>Agaricineae</taxon>
        <taxon>Strophariaceae</taxon>
        <taxon>Psilocybe</taxon>
    </lineage>
</organism>
<dbReference type="AlphaFoldDB" id="A0A8H5BWD2"/>
<sequence length="195" mass="20709">MTKPKPDPAVLEAEAKKKAEGYTTIVCSSGMSLRHRPNVAAPPPPVKKDPKPAHSVNNLAPGRVTPWPPLAPQHAWRVTRRTMTTTCASSMKHTPASAAQAAIQRPHAPAAHPHPGPESHNPAHNTEHFRNNLATFNAAHPPHAPAHGMHHAKAPARLQHNVPSTSHQVTLPHHPAPPHHGSSSGGSKTGKKSGK</sequence>
<dbReference type="Proteomes" id="UP000567179">
    <property type="component" value="Unassembled WGS sequence"/>
</dbReference>
<feature type="compositionally biased region" description="Low complexity" evidence="1">
    <location>
        <begin position="93"/>
        <end position="113"/>
    </location>
</feature>
<evidence type="ECO:0000256" key="1">
    <source>
        <dbReference type="SAM" id="MobiDB-lite"/>
    </source>
</evidence>
<feature type="region of interest" description="Disordered" evidence="1">
    <location>
        <begin position="90"/>
        <end position="126"/>
    </location>
</feature>